<gene>
    <name evidence="2" type="ORF">NEOLEDRAFT_1134470</name>
</gene>
<evidence type="ECO:0000256" key="1">
    <source>
        <dbReference type="SAM" id="MobiDB-lite"/>
    </source>
</evidence>
<organism evidence="2 3">
    <name type="scientific">Neolentinus lepideus HHB14362 ss-1</name>
    <dbReference type="NCBI Taxonomy" id="1314782"/>
    <lineage>
        <taxon>Eukaryota</taxon>
        <taxon>Fungi</taxon>
        <taxon>Dikarya</taxon>
        <taxon>Basidiomycota</taxon>
        <taxon>Agaricomycotina</taxon>
        <taxon>Agaricomycetes</taxon>
        <taxon>Gloeophyllales</taxon>
        <taxon>Gloeophyllaceae</taxon>
        <taxon>Neolentinus</taxon>
    </lineage>
</organism>
<dbReference type="AlphaFoldDB" id="A0A165S8M4"/>
<proteinExistence type="predicted"/>
<dbReference type="Proteomes" id="UP000076761">
    <property type="component" value="Unassembled WGS sequence"/>
</dbReference>
<dbReference type="EMBL" id="KV425575">
    <property type="protein sequence ID" value="KZT24810.1"/>
    <property type="molecule type" value="Genomic_DNA"/>
</dbReference>
<dbReference type="OrthoDB" id="3235325at2759"/>
<keyword evidence="3" id="KW-1185">Reference proteome</keyword>
<feature type="region of interest" description="Disordered" evidence="1">
    <location>
        <begin position="21"/>
        <end position="49"/>
    </location>
</feature>
<accession>A0A165S8M4</accession>
<dbReference type="InParanoid" id="A0A165S8M4"/>
<protein>
    <submittedName>
        <fullName evidence="2">Uncharacterized protein</fullName>
    </submittedName>
</protein>
<evidence type="ECO:0000313" key="2">
    <source>
        <dbReference type="EMBL" id="KZT24810.1"/>
    </source>
</evidence>
<reference evidence="2 3" key="1">
    <citation type="journal article" date="2016" name="Mol. Biol. Evol.">
        <title>Comparative Genomics of Early-Diverging Mushroom-Forming Fungi Provides Insights into the Origins of Lignocellulose Decay Capabilities.</title>
        <authorList>
            <person name="Nagy L.G."/>
            <person name="Riley R."/>
            <person name="Tritt A."/>
            <person name="Adam C."/>
            <person name="Daum C."/>
            <person name="Floudas D."/>
            <person name="Sun H."/>
            <person name="Yadav J.S."/>
            <person name="Pangilinan J."/>
            <person name="Larsson K.H."/>
            <person name="Matsuura K."/>
            <person name="Barry K."/>
            <person name="Labutti K."/>
            <person name="Kuo R."/>
            <person name="Ohm R.A."/>
            <person name="Bhattacharya S.S."/>
            <person name="Shirouzu T."/>
            <person name="Yoshinaga Y."/>
            <person name="Martin F.M."/>
            <person name="Grigoriev I.V."/>
            <person name="Hibbett D.S."/>
        </authorList>
    </citation>
    <scope>NUCLEOTIDE SEQUENCE [LARGE SCALE GENOMIC DNA]</scope>
    <source>
        <strain evidence="2 3">HHB14362 ss-1</strain>
    </source>
</reference>
<sequence>MPNTLENSLLQASPAISKAAKRTGWSIPAKSTPKNDYAREWQSKNPDKKKKDFEMEWDALGDAGKKVCAFAVFS</sequence>
<evidence type="ECO:0000313" key="3">
    <source>
        <dbReference type="Proteomes" id="UP000076761"/>
    </source>
</evidence>
<name>A0A165S8M4_9AGAM</name>
<feature type="compositionally biased region" description="Basic and acidic residues" evidence="1">
    <location>
        <begin position="36"/>
        <end position="49"/>
    </location>
</feature>